<gene>
    <name evidence="7" type="ORF">J2Z22_001388</name>
</gene>
<evidence type="ECO:0000313" key="8">
    <source>
        <dbReference type="Proteomes" id="UP001248709"/>
    </source>
</evidence>
<dbReference type="InterPro" id="IPR015424">
    <property type="entry name" value="PyrdxlP-dep_Trfase"/>
</dbReference>
<sequence length="404" mass="45686">MAGSGRMNRHRFDFDKPVDRGNTLSAKWNFIKESVGVEDALPMWVADMDFETVPEVKAALLARAQHGIYGYTARSDGYYQALIDWNLKRHGWQVDKKWITHSSGVVNALFTAVRVFAKPGDGVLIQPPVYPPFYRAISKNDCEAVLNPLKLEEGRYSPDLADFADKVGSGRVKLFILCNPHNPVGTVFTEEELRTMGELCLRHGVIVISDEIHSDLLFKPHRHVPFASISKAFAQNSVVCTAPSKTFNLAGLSTSNIIIPNDELRRRYDEVSEQVAQKSFNLFGAAACEAAYRHGEEWLDQLISYIDGNRKYAVEFIEARLPQLKVYYPEGTYFLWLDCRSLGLGNQELEKFLLREAKLWFNQGYTFGKEGEGFVRINIGCQRSTVEEALKRLENAVHSPVQRG</sequence>
<evidence type="ECO:0000256" key="2">
    <source>
        <dbReference type="ARBA" id="ARBA00012224"/>
    </source>
</evidence>
<evidence type="ECO:0000256" key="1">
    <source>
        <dbReference type="ARBA" id="ARBA00001933"/>
    </source>
</evidence>
<dbReference type="Proteomes" id="UP001248709">
    <property type="component" value="Unassembled WGS sequence"/>
</dbReference>
<comment type="cofactor">
    <cofactor evidence="1">
        <name>pyridoxal 5'-phosphate</name>
        <dbReference type="ChEBI" id="CHEBI:597326"/>
    </cofactor>
</comment>
<dbReference type="EC" id="4.4.1.13" evidence="2"/>
<comment type="similarity">
    <text evidence="5">Belongs to the class-II pyridoxal-phosphate-dependent aminotransferase family. MalY/PatB cystathionine beta-lyase subfamily.</text>
</comment>
<evidence type="ECO:0000256" key="5">
    <source>
        <dbReference type="ARBA" id="ARBA00037974"/>
    </source>
</evidence>
<evidence type="ECO:0000256" key="3">
    <source>
        <dbReference type="ARBA" id="ARBA00022898"/>
    </source>
</evidence>
<dbReference type="Gene3D" id="3.40.640.10">
    <property type="entry name" value="Type I PLP-dependent aspartate aminotransferase-like (Major domain)"/>
    <property type="match status" value="1"/>
</dbReference>
<dbReference type="InterPro" id="IPR015422">
    <property type="entry name" value="PyrdxlP-dep_Trfase_small"/>
</dbReference>
<dbReference type="InterPro" id="IPR004839">
    <property type="entry name" value="Aminotransferase_I/II_large"/>
</dbReference>
<dbReference type="Gene3D" id="3.90.1150.10">
    <property type="entry name" value="Aspartate Aminotransferase, domain 1"/>
    <property type="match status" value="1"/>
</dbReference>
<comment type="caution">
    <text evidence="7">The sequence shown here is derived from an EMBL/GenBank/DDBJ whole genome shotgun (WGS) entry which is preliminary data.</text>
</comment>
<evidence type="ECO:0000259" key="6">
    <source>
        <dbReference type="Pfam" id="PF00155"/>
    </source>
</evidence>
<dbReference type="PANTHER" id="PTHR43525">
    <property type="entry name" value="PROTEIN MALY"/>
    <property type="match status" value="1"/>
</dbReference>
<dbReference type="PANTHER" id="PTHR43525:SF1">
    <property type="entry name" value="PROTEIN MALY"/>
    <property type="match status" value="1"/>
</dbReference>
<feature type="domain" description="Aminotransferase class I/classII large" evidence="6">
    <location>
        <begin position="47"/>
        <end position="393"/>
    </location>
</feature>
<dbReference type="InterPro" id="IPR051798">
    <property type="entry name" value="Class-II_PLP-Dep_Aminotrans"/>
</dbReference>
<dbReference type="NCBIfam" id="TIGR04350">
    <property type="entry name" value="C_S_lyase_PatB"/>
    <property type="match status" value="1"/>
</dbReference>
<dbReference type="Pfam" id="PF00155">
    <property type="entry name" value="Aminotran_1_2"/>
    <property type="match status" value="1"/>
</dbReference>
<organism evidence="7 8">
    <name type="scientific">Paenibacillus forsythiae</name>
    <dbReference type="NCBI Taxonomy" id="365616"/>
    <lineage>
        <taxon>Bacteria</taxon>
        <taxon>Bacillati</taxon>
        <taxon>Bacillota</taxon>
        <taxon>Bacilli</taxon>
        <taxon>Bacillales</taxon>
        <taxon>Paenibacillaceae</taxon>
        <taxon>Paenibacillus</taxon>
    </lineage>
</organism>
<reference evidence="7 8" key="1">
    <citation type="submission" date="2023-07" db="EMBL/GenBank/DDBJ databases">
        <title>Genomic Encyclopedia of Type Strains, Phase IV (KMG-IV): sequencing the most valuable type-strain genomes for metagenomic binning, comparative biology and taxonomic classification.</title>
        <authorList>
            <person name="Goeker M."/>
        </authorList>
    </citation>
    <scope>NUCLEOTIDE SEQUENCE [LARGE SCALE GENOMIC DNA]</scope>
    <source>
        <strain evidence="7 8">T98</strain>
    </source>
</reference>
<dbReference type="CDD" id="cd00609">
    <property type="entry name" value="AAT_like"/>
    <property type="match status" value="1"/>
</dbReference>
<protein>
    <recommendedName>
        <fullName evidence="2">cysteine-S-conjugate beta-lyase</fullName>
        <ecNumber evidence="2">4.4.1.13</ecNumber>
    </recommendedName>
</protein>
<evidence type="ECO:0000256" key="4">
    <source>
        <dbReference type="ARBA" id="ARBA00023239"/>
    </source>
</evidence>
<keyword evidence="8" id="KW-1185">Reference proteome</keyword>
<dbReference type="EMBL" id="JAUSUY010000004">
    <property type="protein sequence ID" value="MDT3425869.1"/>
    <property type="molecule type" value="Genomic_DNA"/>
</dbReference>
<dbReference type="InterPro" id="IPR015421">
    <property type="entry name" value="PyrdxlP-dep_Trfase_major"/>
</dbReference>
<keyword evidence="4 7" id="KW-0456">Lyase</keyword>
<name>A0ABU3H4Y5_9BACL</name>
<dbReference type="SUPFAM" id="SSF53383">
    <property type="entry name" value="PLP-dependent transferases"/>
    <property type="match status" value="1"/>
</dbReference>
<proteinExistence type="inferred from homology"/>
<dbReference type="InterPro" id="IPR027619">
    <property type="entry name" value="C-S_lyase_PatB-like"/>
</dbReference>
<dbReference type="GO" id="GO:0047804">
    <property type="term" value="F:cysteine-S-conjugate beta-lyase activity"/>
    <property type="evidence" value="ECO:0007669"/>
    <property type="project" value="UniProtKB-EC"/>
</dbReference>
<evidence type="ECO:0000313" key="7">
    <source>
        <dbReference type="EMBL" id="MDT3425869.1"/>
    </source>
</evidence>
<accession>A0ABU3H4Y5</accession>
<dbReference type="RefSeq" id="WP_312000877.1">
    <property type="nucleotide sequence ID" value="NZ_JAUSUY010000004.1"/>
</dbReference>
<keyword evidence="3" id="KW-0663">Pyridoxal phosphate</keyword>